<name>A0ABZ1FNZ5_9ACTN</name>
<gene>
    <name evidence="1" type="ORF">OG863_31870</name>
</gene>
<evidence type="ECO:0000313" key="2">
    <source>
        <dbReference type="Proteomes" id="UP001344251"/>
    </source>
</evidence>
<dbReference type="RefSeq" id="WP_326621894.1">
    <property type="nucleotide sequence ID" value="NZ_CP109106.1"/>
</dbReference>
<keyword evidence="2" id="KW-1185">Reference proteome</keyword>
<evidence type="ECO:0008006" key="3">
    <source>
        <dbReference type="Google" id="ProtNLM"/>
    </source>
</evidence>
<sequence>MDRYEGTTHLEWWANRSTCPARIPVRIVPAAGNGTWNATASPPPDRDAREDLQLLIDAGPRFPLRFDDDAATEAEVAHSGDVDRLLLRTGATSGTGA</sequence>
<protein>
    <recommendedName>
        <fullName evidence="3">MDMPI C-terminal domain-containing protein</fullName>
    </recommendedName>
</protein>
<dbReference type="EMBL" id="CP109106">
    <property type="protein sequence ID" value="WSB72178.1"/>
    <property type="molecule type" value="Genomic_DNA"/>
</dbReference>
<dbReference type="Proteomes" id="UP001344251">
    <property type="component" value="Chromosome"/>
</dbReference>
<evidence type="ECO:0000313" key="1">
    <source>
        <dbReference type="EMBL" id="WSB72178.1"/>
    </source>
</evidence>
<organism evidence="1 2">
    <name type="scientific">Streptomyces decoyicus</name>
    <dbReference type="NCBI Taxonomy" id="249567"/>
    <lineage>
        <taxon>Bacteria</taxon>
        <taxon>Bacillati</taxon>
        <taxon>Actinomycetota</taxon>
        <taxon>Actinomycetes</taxon>
        <taxon>Kitasatosporales</taxon>
        <taxon>Streptomycetaceae</taxon>
        <taxon>Streptomyces</taxon>
    </lineage>
</organism>
<reference evidence="1 2" key="1">
    <citation type="submission" date="2022-10" db="EMBL/GenBank/DDBJ databases">
        <title>The complete genomes of actinobacterial strains from the NBC collection.</title>
        <authorList>
            <person name="Joergensen T.S."/>
            <person name="Alvarez Arevalo M."/>
            <person name="Sterndorff E.B."/>
            <person name="Faurdal D."/>
            <person name="Vuksanovic O."/>
            <person name="Mourched A.-S."/>
            <person name="Charusanti P."/>
            <person name="Shaw S."/>
            <person name="Blin K."/>
            <person name="Weber T."/>
        </authorList>
    </citation>
    <scope>NUCLEOTIDE SEQUENCE [LARGE SCALE GENOMIC DNA]</scope>
    <source>
        <strain evidence="1 2">NBC 01774</strain>
    </source>
</reference>
<accession>A0ABZ1FNZ5</accession>
<proteinExistence type="predicted"/>